<dbReference type="Proteomes" id="UP001203852">
    <property type="component" value="Unassembled WGS sequence"/>
</dbReference>
<evidence type="ECO:0000256" key="2">
    <source>
        <dbReference type="SAM" id="Phobius"/>
    </source>
</evidence>
<organism evidence="3 4">
    <name type="scientific">Exophiala viscosa</name>
    <dbReference type="NCBI Taxonomy" id="2486360"/>
    <lineage>
        <taxon>Eukaryota</taxon>
        <taxon>Fungi</taxon>
        <taxon>Dikarya</taxon>
        <taxon>Ascomycota</taxon>
        <taxon>Pezizomycotina</taxon>
        <taxon>Eurotiomycetes</taxon>
        <taxon>Chaetothyriomycetidae</taxon>
        <taxon>Chaetothyriales</taxon>
        <taxon>Herpotrichiellaceae</taxon>
        <taxon>Exophiala</taxon>
    </lineage>
</organism>
<evidence type="ECO:0000256" key="1">
    <source>
        <dbReference type="SAM" id="MobiDB-lite"/>
    </source>
</evidence>
<feature type="compositionally biased region" description="Basic and acidic residues" evidence="1">
    <location>
        <begin position="544"/>
        <end position="553"/>
    </location>
</feature>
<dbReference type="AlphaFoldDB" id="A0AAN6DMR1"/>
<sequence length="830" mass="90099">MSWKLAELRWRQEVGLQETCWERNNKILYGSNVPAGTACRPTVTGRRRSQTMPSCGNSSDYISASVDQGLSASSQLSSGGFRPHPDTLALPSVSALSTTPLLKFTQTRPEALLQDSGYDNVDDSHLETHDQASQFPPAGTLSASHASTASSPRAQFDLREKGSLFPPDFASALQEPSSSSATSPEHTTAAAELELTSVPLERTLSRGYQSHTQRYPLRTSSFTSEISTTTGHWLRTRSFTTPQGYQPDIAVSALIGFPSSPSFGLHFYAGEDVHTGDDSAWPGFALDWSSSRPPSRHRSLSQSTRWSSAASRHHSDSYLLQNYNIATMDELDDPRNTSRTLYPDLRSAYTQIQRRRVASSQRTRSSGVETRFPLSPSSSSSEEDDDDLNPLTLGNDAIPLQGLPCRRVPSALGILHEADDHQESSAIFDSTLDAAQGDLSGRQSLTLDEIVAQYADLPSAASPLVPTHHDQTYASTVTPHQHYSYRGQEEDYVCKGNASLGHLPNSTECLLPRNHASNFRQGQENASIVTPGGKTVDIGDHDEEWEKPPDTSRRGFLNPSRSRFRLTSRETGDSSQLNASVGNSPAMPWDPLSNVTEPPIHGPGLQRHGRLQSDQRHMSPTHRPSRIKRYPILRCPRQGVNENGEKQLQATEEVSTLNSARASALKPQSSQLAVRSSMLSDSTPLILEGNSAVPSSTLLPRGFSKAVMNDADISRLLRDSRITHSNLRRFSGWSRVDASASLLSTQRQAGRLLLVVSVATYFVGGFVLAHDMGKGGALSSVAMAELTGGVVSRVHPVDTQLAQAIEKGGLLVAVCVLAGCVGVLAWSAIM</sequence>
<feature type="compositionally biased region" description="Polar residues" evidence="1">
    <location>
        <begin position="174"/>
        <end position="186"/>
    </location>
</feature>
<evidence type="ECO:0000313" key="3">
    <source>
        <dbReference type="EMBL" id="KAI1609299.1"/>
    </source>
</evidence>
<feature type="region of interest" description="Disordered" evidence="1">
    <location>
        <begin position="167"/>
        <end position="188"/>
    </location>
</feature>
<dbReference type="EMBL" id="MU404360">
    <property type="protein sequence ID" value="KAI1609299.1"/>
    <property type="molecule type" value="Genomic_DNA"/>
</dbReference>
<proteinExistence type="predicted"/>
<feature type="compositionally biased region" description="Polar residues" evidence="1">
    <location>
        <begin position="573"/>
        <end position="583"/>
    </location>
</feature>
<feature type="compositionally biased region" description="Low complexity" evidence="1">
    <location>
        <begin position="138"/>
        <end position="153"/>
    </location>
</feature>
<feature type="compositionally biased region" description="Polar residues" evidence="1">
    <location>
        <begin position="352"/>
        <end position="368"/>
    </location>
</feature>
<name>A0AAN6DMR1_9EURO</name>
<feature type="region of interest" description="Disordered" evidence="1">
    <location>
        <begin position="352"/>
        <end position="396"/>
    </location>
</feature>
<feature type="transmembrane region" description="Helical" evidence="2">
    <location>
        <begin position="749"/>
        <end position="769"/>
    </location>
</feature>
<keyword evidence="2" id="KW-1133">Transmembrane helix</keyword>
<feature type="region of interest" description="Disordered" evidence="1">
    <location>
        <begin position="130"/>
        <end position="153"/>
    </location>
</feature>
<keyword evidence="2" id="KW-0472">Membrane</keyword>
<reference evidence="3" key="1">
    <citation type="journal article" date="2022" name="bioRxiv">
        <title>Deciphering the potential niche of two novel black yeast fungi from a biological soil crust based on their genomes, phenotypes, and melanin regulation.</title>
        <authorList>
            <consortium name="DOE Joint Genome Institute"/>
            <person name="Carr E.C."/>
            <person name="Barton Q."/>
            <person name="Grambo S."/>
            <person name="Sullivan M."/>
            <person name="Renfro C.M."/>
            <person name="Kuo A."/>
            <person name="Pangilinan J."/>
            <person name="Lipzen A."/>
            <person name="Keymanesh K."/>
            <person name="Savage E."/>
            <person name="Barry K."/>
            <person name="Grigoriev I.V."/>
            <person name="Riekhof W.R."/>
            <person name="Harris S.S."/>
        </authorList>
    </citation>
    <scope>NUCLEOTIDE SEQUENCE</scope>
    <source>
        <strain evidence="3">JF 03-4F</strain>
    </source>
</reference>
<gene>
    <name evidence="3" type="ORF">EDD36DRAFT_66460</name>
</gene>
<comment type="caution">
    <text evidence="3">The sequence shown here is derived from an EMBL/GenBank/DDBJ whole genome shotgun (WGS) entry which is preliminary data.</text>
</comment>
<evidence type="ECO:0000313" key="4">
    <source>
        <dbReference type="Proteomes" id="UP001203852"/>
    </source>
</evidence>
<protein>
    <submittedName>
        <fullName evidence="3">Uncharacterized protein</fullName>
    </submittedName>
</protein>
<keyword evidence="4" id="KW-1185">Reference proteome</keyword>
<accession>A0AAN6DMR1</accession>
<feature type="transmembrane region" description="Helical" evidence="2">
    <location>
        <begin position="810"/>
        <end position="829"/>
    </location>
</feature>
<feature type="region of interest" description="Disordered" evidence="1">
    <location>
        <begin position="522"/>
        <end position="624"/>
    </location>
</feature>
<keyword evidence="2" id="KW-0812">Transmembrane</keyword>